<reference evidence="3" key="1">
    <citation type="submission" date="2016-10" db="EMBL/GenBank/DDBJ databases">
        <authorList>
            <person name="Varghese N."/>
            <person name="Submissions S."/>
        </authorList>
    </citation>
    <scope>NUCLEOTIDE SEQUENCE [LARGE SCALE GENOMIC DNA]</scope>
    <source>
        <strain evidence="3">CGMCC 1.6199</strain>
    </source>
</reference>
<dbReference type="EMBL" id="FNHF01000001">
    <property type="protein sequence ID" value="SDL87664.1"/>
    <property type="molecule type" value="Genomic_DNA"/>
</dbReference>
<dbReference type="RefSeq" id="WP_074597783.1">
    <property type="nucleotide sequence ID" value="NZ_FNHF01000001.1"/>
</dbReference>
<organism evidence="2 3">
    <name type="scientific">Sediminibacillus halophilus</name>
    <dbReference type="NCBI Taxonomy" id="482461"/>
    <lineage>
        <taxon>Bacteria</taxon>
        <taxon>Bacillati</taxon>
        <taxon>Bacillota</taxon>
        <taxon>Bacilli</taxon>
        <taxon>Bacillales</taxon>
        <taxon>Bacillaceae</taxon>
        <taxon>Sediminibacillus</taxon>
    </lineage>
</organism>
<name>A0A1G9NMS8_9BACI</name>
<keyword evidence="3" id="KW-1185">Reference proteome</keyword>
<dbReference type="AlphaFoldDB" id="A0A1G9NMS8"/>
<evidence type="ECO:0000256" key="1">
    <source>
        <dbReference type="SAM" id="MobiDB-lite"/>
    </source>
</evidence>
<protein>
    <submittedName>
        <fullName evidence="2">Uncharacterized protein</fullName>
    </submittedName>
</protein>
<dbReference type="OrthoDB" id="2858248at2"/>
<gene>
    <name evidence="2" type="ORF">SAMN05216244_1069</name>
</gene>
<feature type="region of interest" description="Disordered" evidence="1">
    <location>
        <begin position="28"/>
        <end position="49"/>
    </location>
</feature>
<accession>A0A1G9NMS8</accession>
<dbReference type="STRING" id="482461.SAMN05216244_1069"/>
<sequence length="152" mass="17211">MIPLKQLFWIALLGLGLYYYLGEDGQEQQQQSGPTETLPVEEVTSLDARSEQKIADGVENVLEVLKELVTAVTNQPDQTETINQLGKSLSEEWDKIEKAVETNFPDDYKNIEDSLYPLIAYAQNQTPDMEQIKQLSSEVKEKLTAFKQKLSS</sequence>
<dbReference type="Proteomes" id="UP000182347">
    <property type="component" value="Unassembled WGS sequence"/>
</dbReference>
<evidence type="ECO:0000313" key="2">
    <source>
        <dbReference type="EMBL" id="SDL87664.1"/>
    </source>
</evidence>
<proteinExistence type="predicted"/>
<evidence type="ECO:0000313" key="3">
    <source>
        <dbReference type="Proteomes" id="UP000182347"/>
    </source>
</evidence>